<proteinExistence type="inferred from homology"/>
<dbReference type="SUPFAM" id="SSF51445">
    <property type="entry name" value="(Trans)glycosidases"/>
    <property type="match status" value="1"/>
</dbReference>
<reference evidence="5" key="1">
    <citation type="submission" date="2020-06" db="EMBL/GenBank/DDBJ databases">
        <authorList>
            <person name="Li T."/>
            <person name="Hu X."/>
            <person name="Zhang T."/>
            <person name="Song X."/>
            <person name="Zhang H."/>
            <person name="Dai N."/>
            <person name="Sheng W."/>
            <person name="Hou X."/>
            <person name="Wei L."/>
        </authorList>
    </citation>
    <scope>NUCLEOTIDE SEQUENCE</scope>
    <source>
        <strain evidence="5">K16</strain>
        <tissue evidence="5">Leaf</tissue>
    </source>
</reference>
<accession>A0AAE1WTC8</accession>
<gene>
    <name evidence="5" type="ORF">Sango_1401900</name>
</gene>
<dbReference type="EC" id="3.2.1.2" evidence="4"/>
<comment type="catalytic activity">
    <reaction evidence="4">
        <text>Hydrolysis of (1-&gt;4)-alpha-D-glucosidic linkages in polysaccharides so as to remove successive maltose units from the non-reducing ends of the chains.</text>
        <dbReference type="EC" id="3.2.1.2"/>
    </reaction>
</comment>
<evidence type="ECO:0000313" key="5">
    <source>
        <dbReference type="EMBL" id="KAK4399264.1"/>
    </source>
</evidence>
<dbReference type="InterPro" id="IPR017853">
    <property type="entry name" value="GH"/>
</dbReference>
<dbReference type="Pfam" id="PF01373">
    <property type="entry name" value="Glyco_hydro_14"/>
    <property type="match status" value="1"/>
</dbReference>
<dbReference type="EMBL" id="JACGWL010000007">
    <property type="protein sequence ID" value="KAK4399264.1"/>
    <property type="molecule type" value="Genomic_DNA"/>
</dbReference>
<protein>
    <recommendedName>
        <fullName evidence="4">Beta-amylase</fullName>
        <ecNumber evidence="4">3.2.1.2</ecNumber>
    </recommendedName>
</protein>
<dbReference type="AlphaFoldDB" id="A0AAE1WTC8"/>
<dbReference type="Gene3D" id="3.20.20.80">
    <property type="entry name" value="Glycosidases"/>
    <property type="match status" value="1"/>
</dbReference>
<evidence type="ECO:0000256" key="1">
    <source>
        <dbReference type="ARBA" id="ARBA00005652"/>
    </source>
</evidence>
<evidence type="ECO:0000256" key="4">
    <source>
        <dbReference type="RuleBase" id="RU000509"/>
    </source>
</evidence>
<dbReference type="PANTHER" id="PTHR31352">
    <property type="entry name" value="BETA-AMYLASE 1, CHLOROPLASTIC"/>
    <property type="match status" value="1"/>
</dbReference>
<evidence type="ECO:0000256" key="3">
    <source>
        <dbReference type="ARBA" id="ARBA00023326"/>
    </source>
</evidence>
<evidence type="ECO:0000256" key="2">
    <source>
        <dbReference type="ARBA" id="ARBA00023277"/>
    </source>
</evidence>
<comment type="caution">
    <text evidence="5">The sequence shown here is derived from an EMBL/GenBank/DDBJ whole genome shotgun (WGS) entry which is preliminary data.</text>
</comment>
<keyword evidence="3 4" id="KW-0624">Polysaccharide degradation</keyword>
<dbReference type="GO" id="GO:0000272">
    <property type="term" value="P:polysaccharide catabolic process"/>
    <property type="evidence" value="ECO:0007669"/>
    <property type="project" value="UniProtKB-KW"/>
</dbReference>
<sequence length="196" mass="22709">MQQKVRRPICVRKPEDTGFYNSKPHETKFFSNLHAYDGFFGQFFLTWYSQVLIDHCDQVLAQANIVFEYSTVAKLPCIHWWYNSKSHAAEFTAGFYHKTGRNGYVPNLLMLKKHKTALNLTGVELRTLDQYEEFPEALADPEDFGRCYIMHGILAYRLGLRTLFHAMGDKALTKFCKMSNLMMVQMKAYLLSPISG</sequence>
<dbReference type="PANTHER" id="PTHR31352:SF58">
    <property type="entry name" value="BETA-AMYLASE 2, CHLOROPLASTIC"/>
    <property type="match status" value="1"/>
</dbReference>
<organism evidence="5 6">
    <name type="scientific">Sesamum angolense</name>
    <dbReference type="NCBI Taxonomy" id="2727404"/>
    <lineage>
        <taxon>Eukaryota</taxon>
        <taxon>Viridiplantae</taxon>
        <taxon>Streptophyta</taxon>
        <taxon>Embryophyta</taxon>
        <taxon>Tracheophyta</taxon>
        <taxon>Spermatophyta</taxon>
        <taxon>Magnoliopsida</taxon>
        <taxon>eudicotyledons</taxon>
        <taxon>Gunneridae</taxon>
        <taxon>Pentapetalae</taxon>
        <taxon>asterids</taxon>
        <taxon>lamiids</taxon>
        <taxon>Lamiales</taxon>
        <taxon>Pedaliaceae</taxon>
        <taxon>Sesamum</taxon>
    </lineage>
</organism>
<keyword evidence="6" id="KW-1185">Reference proteome</keyword>
<reference evidence="5" key="2">
    <citation type="journal article" date="2024" name="Plant">
        <title>Genomic evolution and insights into agronomic trait innovations of Sesamum species.</title>
        <authorList>
            <person name="Miao H."/>
            <person name="Wang L."/>
            <person name="Qu L."/>
            <person name="Liu H."/>
            <person name="Sun Y."/>
            <person name="Le M."/>
            <person name="Wang Q."/>
            <person name="Wei S."/>
            <person name="Zheng Y."/>
            <person name="Lin W."/>
            <person name="Duan Y."/>
            <person name="Cao H."/>
            <person name="Xiong S."/>
            <person name="Wang X."/>
            <person name="Wei L."/>
            <person name="Li C."/>
            <person name="Ma Q."/>
            <person name="Ju M."/>
            <person name="Zhao R."/>
            <person name="Li G."/>
            <person name="Mu C."/>
            <person name="Tian Q."/>
            <person name="Mei H."/>
            <person name="Zhang T."/>
            <person name="Gao T."/>
            <person name="Zhang H."/>
        </authorList>
    </citation>
    <scope>NUCLEOTIDE SEQUENCE</scope>
    <source>
        <strain evidence="5">K16</strain>
    </source>
</reference>
<keyword evidence="4" id="KW-0378">Hydrolase</keyword>
<dbReference type="PRINTS" id="PR00750">
    <property type="entry name" value="BETAAMYLASE"/>
</dbReference>
<comment type="similarity">
    <text evidence="1 4">Belongs to the glycosyl hydrolase 14 family.</text>
</comment>
<name>A0AAE1WTC8_9LAMI</name>
<dbReference type="InterPro" id="IPR001554">
    <property type="entry name" value="Glyco_hydro_14"/>
</dbReference>
<dbReference type="GO" id="GO:0016161">
    <property type="term" value="F:beta-amylase activity"/>
    <property type="evidence" value="ECO:0007669"/>
    <property type="project" value="UniProtKB-EC"/>
</dbReference>
<dbReference type="Proteomes" id="UP001289374">
    <property type="component" value="Unassembled WGS sequence"/>
</dbReference>
<evidence type="ECO:0000313" key="6">
    <source>
        <dbReference type="Proteomes" id="UP001289374"/>
    </source>
</evidence>
<keyword evidence="4" id="KW-0326">Glycosidase</keyword>
<keyword evidence="2 4" id="KW-0119">Carbohydrate metabolism</keyword>